<accession>A0A7W3SUN2</accession>
<dbReference type="Proteomes" id="UP000567067">
    <property type="component" value="Unassembled WGS sequence"/>
</dbReference>
<reference evidence="1 2" key="1">
    <citation type="submission" date="2020-08" db="EMBL/GenBank/DDBJ databases">
        <title>Genomic Encyclopedia of Type Strains, Phase III (KMG-III): the genomes of soil and plant-associated and newly described type strains.</title>
        <authorList>
            <person name="Whitman W."/>
        </authorList>
    </citation>
    <scope>NUCLEOTIDE SEQUENCE [LARGE SCALE GENOMIC DNA]</scope>
    <source>
        <strain evidence="1 2">CECT 8693</strain>
    </source>
</reference>
<evidence type="ECO:0008006" key="3">
    <source>
        <dbReference type="Google" id="ProtNLM"/>
    </source>
</evidence>
<dbReference type="EMBL" id="JACJIP010000019">
    <property type="protein sequence ID" value="MBA9086532.1"/>
    <property type="molecule type" value="Genomic_DNA"/>
</dbReference>
<dbReference type="RefSeq" id="WP_182536745.1">
    <property type="nucleotide sequence ID" value="NZ_JACJIP010000019.1"/>
</dbReference>
<evidence type="ECO:0000313" key="2">
    <source>
        <dbReference type="Proteomes" id="UP000567067"/>
    </source>
</evidence>
<sequence length="117" mass="14080">MQRDEVALLFMTIREHYPKFDISIANLNRFHERLEDFPYELARTNLEEYIKTNRYRVEPLIGDLRGGIGSRKELEQSREDGRAYLTKWDEMRSIAVDPPKKAREQIDELKRQRNIKL</sequence>
<name>A0A7W3SUN2_9BACL</name>
<gene>
    <name evidence="1" type="ORF">FHR92_003010</name>
</gene>
<protein>
    <recommendedName>
        <fullName evidence="3">Replicative helicase inhibitor G39P N-terminal domain-containing protein</fullName>
    </recommendedName>
</protein>
<proteinExistence type="predicted"/>
<dbReference type="AlphaFoldDB" id="A0A7W3SUN2"/>
<evidence type="ECO:0000313" key="1">
    <source>
        <dbReference type="EMBL" id="MBA9086532.1"/>
    </source>
</evidence>
<comment type="caution">
    <text evidence="1">The sequence shown here is derived from an EMBL/GenBank/DDBJ whole genome shotgun (WGS) entry which is preliminary data.</text>
</comment>
<dbReference type="Gene3D" id="1.10.8.200">
    <property type="entry name" value="Replisome organizer (g39p helicase loader/inhibitor protein)"/>
    <property type="match status" value="1"/>
</dbReference>
<organism evidence="1 2">
    <name type="scientific">Fontibacillus solani</name>
    <dbReference type="NCBI Taxonomy" id="1572857"/>
    <lineage>
        <taxon>Bacteria</taxon>
        <taxon>Bacillati</taxon>
        <taxon>Bacillota</taxon>
        <taxon>Bacilli</taxon>
        <taxon>Bacillales</taxon>
        <taxon>Paenibacillaceae</taxon>
        <taxon>Fontibacillus</taxon>
    </lineage>
</organism>
<keyword evidence="2" id="KW-1185">Reference proteome</keyword>